<dbReference type="InterPro" id="IPR004360">
    <property type="entry name" value="Glyas_Fos-R_dOase_dom"/>
</dbReference>
<protein>
    <submittedName>
        <fullName evidence="2">Glyoxalase</fullName>
    </submittedName>
</protein>
<gene>
    <name evidence="2" type="ORF">MMAGJ_03180</name>
</gene>
<keyword evidence="3" id="KW-1185">Reference proteome</keyword>
<dbReference type="Pfam" id="PF00903">
    <property type="entry name" value="Glyoxalase"/>
    <property type="match status" value="1"/>
</dbReference>
<evidence type="ECO:0000313" key="2">
    <source>
        <dbReference type="EMBL" id="BBX31036.1"/>
    </source>
</evidence>
<dbReference type="InterPro" id="IPR037523">
    <property type="entry name" value="VOC_core"/>
</dbReference>
<feature type="domain" description="VOC" evidence="1">
    <location>
        <begin position="57"/>
        <end position="182"/>
    </location>
</feature>
<reference evidence="2 3" key="1">
    <citation type="journal article" date="2019" name="Emerg. Microbes Infect.">
        <title>Comprehensive subspecies identification of 175 nontuberculous mycobacteria species based on 7547 genomic profiles.</title>
        <authorList>
            <person name="Matsumoto Y."/>
            <person name="Kinjo T."/>
            <person name="Motooka D."/>
            <person name="Nabeya D."/>
            <person name="Jung N."/>
            <person name="Uechi K."/>
            <person name="Horii T."/>
            <person name="Iida T."/>
            <person name="Fujita J."/>
            <person name="Nakamura S."/>
        </authorList>
    </citation>
    <scope>NUCLEOTIDE SEQUENCE [LARGE SCALE GENOMIC DNA]</scope>
    <source>
        <strain evidence="2 3">JCM 12375</strain>
    </source>
</reference>
<dbReference type="PANTHER" id="PTHR34109">
    <property type="entry name" value="BNAUNNG04460D PROTEIN-RELATED"/>
    <property type="match status" value="1"/>
</dbReference>
<dbReference type="Gene3D" id="3.30.720.120">
    <property type="match status" value="1"/>
</dbReference>
<dbReference type="PANTHER" id="PTHR34109:SF1">
    <property type="entry name" value="VOC DOMAIN-CONTAINING PROTEIN"/>
    <property type="match status" value="1"/>
</dbReference>
<name>A0ABM7HKM6_MYCME</name>
<proteinExistence type="predicted"/>
<dbReference type="SUPFAM" id="SSF54593">
    <property type="entry name" value="Glyoxalase/Bleomycin resistance protein/Dihydroxybiphenyl dioxygenase"/>
    <property type="match status" value="1"/>
</dbReference>
<accession>A0ABM7HKM6</accession>
<dbReference type="Gene3D" id="3.30.720.110">
    <property type="match status" value="1"/>
</dbReference>
<sequence>MFDEAGGFGRRHPALQREFRGAAGPADHAAHWRVFPSGHHPKATKLADMSVTPIPEGYTSLTPFLCIDGAAAAIDFYEKVFGATLVSRMDGPDGTVAHAELDFGTGRLQLGDPQDAYQLAAPDKDAFATGSIAFYCADADAVVARAEAAGATIREPIQTFVTGDRFASIIDPFGRRWTVMTRVEDITPEEQERRLAEWASSQ</sequence>
<dbReference type="EMBL" id="AP022567">
    <property type="protein sequence ID" value="BBX31036.1"/>
    <property type="molecule type" value="Genomic_DNA"/>
</dbReference>
<dbReference type="InterPro" id="IPR029068">
    <property type="entry name" value="Glyas_Bleomycin-R_OHBP_Dase"/>
</dbReference>
<dbReference type="Proteomes" id="UP000465622">
    <property type="component" value="Chromosome"/>
</dbReference>
<organism evidence="2 3">
    <name type="scientific">Mycolicibacterium mageritense</name>
    <name type="common">Mycobacterium mageritense</name>
    <dbReference type="NCBI Taxonomy" id="53462"/>
    <lineage>
        <taxon>Bacteria</taxon>
        <taxon>Bacillati</taxon>
        <taxon>Actinomycetota</taxon>
        <taxon>Actinomycetes</taxon>
        <taxon>Mycobacteriales</taxon>
        <taxon>Mycobacteriaceae</taxon>
        <taxon>Mycolicibacterium</taxon>
    </lineage>
</organism>
<evidence type="ECO:0000313" key="3">
    <source>
        <dbReference type="Proteomes" id="UP000465622"/>
    </source>
</evidence>
<dbReference type="PROSITE" id="PS51819">
    <property type="entry name" value="VOC"/>
    <property type="match status" value="1"/>
</dbReference>
<evidence type="ECO:0000259" key="1">
    <source>
        <dbReference type="PROSITE" id="PS51819"/>
    </source>
</evidence>